<dbReference type="EMBL" id="JBHUCZ010000001">
    <property type="protein sequence ID" value="MFD1566782.1"/>
    <property type="molecule type" value="Genomic_DNA"/>
</dbReference>
<keyword evidence="1" id="KW-0472">Membrane</keyword>
<organism evidence="2 3">
    <name type="scientific">Halolamina litorea</name>
    <dbReference type="NCBI Taxonomy" id="1515593"/>
    <lineage>
        <taxon>Archaea</taxon>
        <taxon>Methanobacteriati</taxon>
        <taxon>Methanobacteriota</taxon>
        <taxon>Stenosarchaea group</taxon>
        <taxon>Halobacteria</taxon>
        <taxon>Halobacteriales</taxon>
        <taxon>Haloferacaceae</taxon>
    </lineage>
</organism>
<keyword evidence="3" id="KW-1185">Reference proteome</keyword>
<evidence type="ECO:0000313" key="2">
    <source>
        <dbReference type="EMBL" id="MFD1566782.1"/>
    </source>
</evidence>
<proteinExistence type="predicted"/>
<sequence>RVDSAAYCGSFVGMVAPAVFSDLDLVVAAGLAAGALFVAGRGAFDGFGGKLGTTALFGCLVVAAGSGVSFAAGSVPPWGEAVLVVPGDAVAVVATVALGVLYGLGAVIASAVVGLAGGLVLPPIHPRGELLATAAFCASFVGMVAPARIDGERRVGAAGALSGVLLLAVSPVLAGAGGKLGTTAFVACLALVGADEAADRLAN</sequence>
<feature type="transmembrane region" description="Helical" evidence="1">
    <location>
        <begin position="92"/>
        <end position="121"/>
    </location>
</feature>
<keyword evidence="1" id="KW-0812">Transmembrane</keyword>
<keyword evidence="1" id="KW-1133">Transmembrane helix</keyword>
<protein>
    <submittedName>
        <fullName evidence="2">Uncharacterized protein</fullName>
    </submittedName>
</protein>
<feature type="transmembrane region" description="Helical" evidence="1">
    <location>
        <begin position="51"/>
        <end position="72"/>
    </location>
</feature>
<dbReference type="Proteomes" id="UP001597139">
    <property type="component" value="Unassembled WGS sequence"/>
</dbReference>
<gene>
    <name evidence="2" type="ORF">ACFSAU_04690</name>
</gene>
<feature type="transmembrane region" description="Helical" evidence="1">
    <location>
        <begin position="130"/>
        <end position="149"/>
    </location>
</feature>
<evidence type="ECO:0000313" key="3">
    <source>
        <dbReference type="Proteomes" id="UP001597139"/>
    </source>
</evidence>
<feature type="transmembrane region" description="Helical" evidence="1">
    <location>
        <begin position="155"/>
        <end position="174"/>
    </location>
</feature>
<evidence type="ECO:0000256" key="1">
    <source>
        <dbReference type="SAM" id="Phobius"/>
    </source>
</evidence>
<accession>A0ABD6BNT7</accession>
<feature type="transmembrane region" description="Helical" evidence="1">
    <location>
        <begin position="25"/>
        <end position="44"/>
    </location>
</feature>
<reference evidence="2 3" key="1">
    <citation type="journal article" date="2019" name="Int. J. Syst. Evol. Microbiol.">
        <title>The Global Catalogue of Microorganisms (GCM) 10K type strain sequencing project: providing services to taxonomists for standard genome sequencing and annotation.</title>
        <authorList>
            <consortium name="The Broad Institute Genomics Platform"/>
            <consortium name="The Broad Institute Genome Sequencing Center for Infectious Disease"/>
            <person name="Wu L."/>
            <person name="Ma J."/>
        </authorList>
    </citation>
    <scope>NUCLEOTIDE SEQUENCE [LARGE SCALE GENOMIC DNA]</scope>
    <source>
        <strain evidence="2 3">CGMCC 1.12859</strain>
    </source>
</reference>
<name>A0ABD6BNT7_9EURY</name>
<feature type="non-terminal residue" evidence="2">
    <location>
        <position position="1"/>
    </location>
</feature>
<dbReference type="AlphaFoldDB" id="A0ABD6BNT7"/>
<comment type="caution">
    <text evidence="2">The sequence shown here is derived from an EMBL/GenBank/DDBJ whole genome shotgun (WGS) entry which is preliminary data.</text>
</comment>